<organism evidence="1 2">
    <name type="scientific">Streptomyces brevispora</name>
    <dbReference type="NCBI Taxonomy" id="887462"/>
    <lineage>
        <taxon>Bacteria</taxon>
        <taxon>Bacillati</taxon>
        <taxon>Actinomycetota</taxon>
        <taxon>Actinomycetes</taxon>
        <taxon>Kitasatosporales</taxon>
        <taxon>Streptomycetaceae</taxon>
        <taxon>Streptomyces</taxon>
    </lineage>
</organism>
<gene>
    <name evidence="1" type="ORF">FHX80_12678</name>
</gene>
<dbReference type="SUPFAM" id="SSF52540">
    <property type="entry name" value="P-loop containing nucleoside triphosphate hydrolases"/>
    <property type="match status" value="1"/>
</dbReference>
<dbReference type="GO" id="GO:0004386">
    <property type="term" value="F:helicase activity"/>
    <property type="evidence" value="ECO:0007669"/>
    <property type="project" value="UniProtKB-KW"/>
</dbReference>
<keyword evidence="1" id="KW-0547">Nucleotide-binding</keyword>
<keyword evidence="1" id="KW-0067">ATP-binding</keyword>
<dbReference type="InterPro" id="IPR027417">
    <property type="entry name" value="P-loop_NTPase"/>
</dbReference>
<reference evidence="1 2" key="1">
    <citation type="submission" date="2019-06" db="EMBL/GenBank/DDBJ databases">
        <title>Sequencing the genomes of 1000 actinobacteria strains.</title>
        <authorList>
            <person name="Klenk H.-P."/>
        </authorList>
    </citation>
    <scope>NUCLEOTIDE SEQUENCE [LARGE SCALE GENOMIC DNA]</scope>
    <source>
        <strain evidence="1 2">DSM 42059</strain>
    </source>
</reference>
<comment type="caution">
    <text evidence="1">The sequence shown here is derived from an EMBL/GenBank/DDBJ whole genome shotgun (WGS) entry which is preliminary data.</text>
</comment>
<proteinExistence type="predicted"/>
<evidence type="ECO:0000313" key="1">
    <source>
        <dbReference type="EMBL" id="TWF92358.1"/>
    </source>
</evidence>
<keyword evidence="1" id="KW-0347">Helicase</keyword>
<evidence type="ECO:0000313" key="2">
    <source>
        <dbReference type="Proteomes" id="UP000318186"/>
    </source>
</evidence>
<keyword evidence="1" id="KW-0378">Hydrolase</keyword>
<dbReference type="EMBL" id="VIWW01000002">
    <property type="protein sequence ID" value="TWF92358.1"/>
    <property type="molecule type" value="Genomic_DNA"/>
</dbReference>
<dbReference type="Proteomes" id="UP000318186">
    <property type="component" value="Unassembled WGS sequence"/>
</dbReference>
<dbReference type="Gene3D" id="3.40.50.300">
    <property type="entry name" value="P-loop containing nucleotide triphosphate hydrolases"/>
    <property type="match status" value="1"/>
</dbReference>
<name>A0A561TZ20_9ACTN</name>
<protein>
    <submittedName>
        <fullName evidence="1">DnaB helicase-like protein</fullName>
    </submittedName>
</protein>
<dbReference type="AlphaFoldDB" id="A0A561TZ20"/>
<sequence length="329" mass="35265">MTSRNTTHQQRIAKSLSAILGCGHQEALRRVREAAAADRLPSPLNAQGRAAAVGLLAREATMATENRTTTTSPLPEPRTPARCVWPWSGASGLAPLAPGTVTSLVSLPTAGRSTLALNVALHNAMEGICALFTSGEITSRSLGQKILAARYGFDARSQEPPGGREAFKATALPELNAAPLLRHGARVGTSAPDSLRAGLVAAARKNRTLRLWIVDSVWHFSDFTDEGRDTASTMAELRTLAREHDLAVLVTSQVLTTDPQDPDEPVTAAHLPDGMASHSDRVLVLDRPGTERLRRGDTYPTAATLRSLSRPGFEVELELEPEHCRFVLA</sequence>
<accession>A0A561TZ20</accession>